<dbReference type="InterPro" id="IPR036906">
    <property type="entry name" value="ATPase_V1_fsu_sf"/>
</dbReference>
<dbReference type="EMBL" id="VBAL01000087">
    <property type="protein sequence ID" value="TMJ02104.1"/>
    <property type="molecule type" value="Genomic_DNA"/>
</dbReference>
<dbReference type="SUPFAM" id="SSF159468">
    <property type="entry name" value="AtpF-like"/>
    <property type="match status" value="1"/>
</dbReference>
<evidence type="ECO:0000256" key="2">
    <source>
        <dbReference type="ARBA" id="ARBA00022448"/>
    </source>
</evidence>
<evidence type="ECO:0000313" key="4">
    <source>
        <dbReference type="EMBL" id="TMJ02104.1"/>
    </source>
</evidence>
<dbReference type="InterPro" id="IPR008218">
    <property type="entry name" value="ATPase_V1-cplx_f_g_su"/>
</dbReference>
<accession>A0A537L276</accession>
<organism evidence="4 5">
    <name type="scientific">Candidatus Segetimicrobium genomatis</name>
    <dbReference type="NCBI Taxonomy" id="2569760"/>
    <lineage>
        <taxon>Bacteria</taxon>
        <taxon>Bacillati</taxon>
        <taxon>Candidatus Sysuimicrobiota</taxon>
        <taxon>Candidatus Sysuimicrobiia</taxon>
        <taxon>Candidatus Sysuimicrobiales</taxon>
        <taxon>Candidatus Segetimicrobiaceae</taxon>
        <taxon>Candidatus Segetimicrobium</taxon>
    </lineage>
</organism>
<dbReference type="AlphaFoldDB" id="A0A537L276"/>
<evidence type="ECO:0000313" key="5">
    <source>
        <dbReference type="Proteomes" id="UP000319353"/>
    </source>
</evidence>
<proteinExistence type="inferred from homology"/>
<dbReference type="Pfam" id="PF01990">
    <property type="entry name" value="ATP-synt_F"/>
    <property type="match status" value="1"/>
</dbReference>
<evidence type="ECO:0000256" key="3">
    <source>
        <dbReference type="ARBA" id="ARBA00023065"/>
    </source>
</evidence>
<gene>
    <name evidence="4" type="ORF">E6H01_07205</name>
</gene>
<comment type="similarity">
    <text evidence="1">Belongs to the V-ATPase F subunit family.</text>
</comment>
<dbReference type="Gene3D" id="3.40.50.10580">
    <property type="entry name" value="ATPase, V1 complex, subunit F"/>
    <property type="match status" value="1"/>
</dbReference>
<comment type="caution">
    <text evidence="4">The sequence shown here is derived from an EMBL/GenBank/DDBJ whole genome shotgun (WGS) entry which is preliminary data.</text>
</comment>
<name>A0A537L276_9BACT</name>
<sequence length="106" mass="11763">MAYRIAVITDPETATGFRLAGVEVREAADPKAALEHLRALVSLDYGLAAVNEDLLVGTEDEVSRLMRDRDLPIIIPFPAPKAQLESGEDYIARLVKEHIGFYVKLR</sequence>
<keyword evidence="2" id="KW-0813">Transport</keyword>
<protein>
    <submittedName>
        <fullName evidence="4">V-type ATP synthase subunit F</fullName>
    </submittedName>
</protein>
<dbReference type="Proteomes" id="UP000319353">
    <property type="component" value="Unassembled WGS sequence"/>
</dbReference>
<reference evidence="4 5" key="1">
    <citation type="journal article" date="2019" name="Nat. Microbiol.">
        <title>Mediterranean grassland soil C-N compound turnover is dependent on rainfall and depth, and is mediated by genomically divergent microorganisms.</title>
        <authorList>
            <person name="Diamond S."/>
            <person name="Andeer P.F."/>
            <person name="Li Z."/>
            <person name="Crits-Christoph A."/>
            <person name="Burstein D."/>
            <person name="Anantharaman K."/>
            <person name="Lane K.R."/>
            <person name="Thomas B.C."/>
            <person name="Pan C."/>
            <person name="Northen T.R."/>
            <person name="Banfield J.F."/>
        </authorList>
    </citation>
    <scope>NUCLEOTIDE SEQUENCE [LARGE SCALE GENOMIC DNA]</scope>
    <source>
        <strain evidence="4">NP_4</strain>
    </source>
</reference>
<keyword evidence="3" id="KW-0406">Ion transport</keyword>
<dbReference type="GO" id="GO:0046961">
    <property type="term" value="F:proton-transporting ATPase activity, rotational mechanism"/>
    <property type="evidence" value="ECO:0007669"/>
    <property type="project" value="InterPro"/>
</dbReference>
<evidence type="ECO:0000256" key="1">
    <source>
        <dbReference type="ARBA" id="ARBA00010148"/>
    </source>
</evidence>